<dbReference type="EMBL" id="JBHUKU010000008">
    <property type="protein sequence ID" value="MFD2460295.1"/>
    <property type="molecule type" value="Genomic_DNA"/>
</dbReference>
<dbReference type="NCBIfam" id="NF033212">
    <property type="entry name" value="SapB_AmfS_lanti"/>
    <property type="match status" value="1"/>
</dbReference>
<gene>
    <name evidence="1" type="ORF">ACFSYJ_16915</name>
</gene>
<dbReference type="Proteomes" id="UP001597419">
    <property type="component" value="Unassembled WGS sequence"/>
</dbReference>
<dbReference type="Pfam" id="PF19402">
    <property type="entry name" value="RamS"/>
    <property type="match status" value="1"/>
</dbReference>
<keyword evidence="2" id="KW-1185">Reference proteome</keyword>
<name>A0ABW5GHD1_9PSEU</name>
<proteinExistence type="predicted"/>
<accession>A0ABW5GHD1</accession>
<sequence length="52" mass="5594">MREIMEFVLQLQSLEAPEAMEGHGGGGSNLSLLTHCHHSALSLLTCEVDATE</sequence>
<reference evidence="2" key="1">
    <citation type="journal article" date="2019" name="Int. J. Syst. Evol. Microbiol.">
        <title>The Global Catalogue of Microorganisms (GCM) 10K type strain sequencing project: providing services to taxonomists for standard genome sequencing and annotation.</title>
        <authorList>
            <consortium name="The Broad Institute Genomics Platform"/>
            <consortium name="The Broad Institute Genome Sequencing Center for Infectious Disease"/>
            <person name="Wu L."/>
            <person name="Ma J."/>
        </authorList>
    </citation>
    <scope>NUCLEOTIDE SEQUENCE [LARGE SCALE GENOMIC DNA]</scope>
    <source>
        <strain evidence="2">CGMCC 4.7643</strain>
    </source>
</reference>
<dbReference type="RefSeq" id="WP_345398010.1">
    <property type="nucleotide sequence ID" value="NZ_BAABHG010000009.1"/>
</dbReference>
<protein>
    <submittedName>
        <fullName evidence="1">SapB/AmfS family lanthipeptide</fullName>
    </submittedName>
</protein>
<evidence type="ECO:0000313" key="2">
    <source>
        <dbReference type="Proteomes" id="UP001597419"/>
    </source>
</evidence>
<dbReference type="NCBIfam" id="NF038159">
    <property type="entry name" value="lanthi_III_b"/>
    <property type="match status" value="1"/>
</dbReference>
<evidence type="ECO:0000313" key="1">
    <source>
        <dbReference type="EMBL" id="MFD2460295.1"/>
    </source>
</evidence>
<organism evidence="1 2">
    <name type="scientific">Amycolatopsis samaneae</name>
    <dbReference type="NCBI Taxonomy" id="664691"/>
    <lineage>
        <taxon>Bacteria</taxon>
        <taxon>Bacillati</taxon>
        <taxon>Actinomycetota</taxon>
        <taxon>Actinomycetes</taxon>
        <taxon>Pseudonocardiales</taxon>
        <taxon>Pseudonocardiaceae</taxon>
        <taxon>Amycolatopsis</taxon>
    </lineage>
</organism>
<comment type="caution">
    <text evidence="1">The sequence shown here is derived from an EMBL/GenBank/DDBJ whole genome shotgun (WGS) entry which is preliminary data.</text>
</comment>
<dbReference type="InterPro" id="IPR045825">
    <property type="entry name" value="RamS"/>
</dbReference>